<dbReference type="Gene3D" id="3.20.20.140">
    <property type="entry name" value="Metal-dependent hydrolases"/>
    <property type="match status" value="1"/>
</dbReference>
<dbReference type="EMBL" id="AP023368">
    <property type="protein sequence ID" value="BCJ98551.1"/>
    <property type="molecule type" value="Genomic_DNA"/>
</dbReference>
<accession>A0A7I8DMN9</accession>
<dbReference type="Gene3D" id="2.30.40.10">
    <property type="entry name" value="Urease, subunit C, domain 1"/>
    <property type="match status" value="2"/>
</dbReference>
<feature type="transmembrane region" description="Helical" evidence="1">
    <location>
        <begin position="65"/>
        <end position="82"/>
    </location>
</feature>
<dbReference type="InterPro" id="IPR032466">
    <property type="entry name" value="Metal_Hydrolase"/>
</dbReference>
<dbReference type="SUPFAM" id="SSF51556">
    <property type="entry name" value="Metallo-dependent hydrolases"/>
    <property type="match status" value="1"/>
</dbReference>
<keyword evidence="3" id="KW-0378">Hydrolase</keyword>
<feature type="transmembrane region" description="Helical" evidence="1">
    <location>
        <begin position="12"/>
        <end position="31"/>
    </location>
</feature>
<feature type="domain" description="Amidohydrolase-related" evidence="2">
    <location>
        <begin position="430"/>
        <end position="516"/>
    </location>
</feature>
<protein>
    <submittedName>
        <fullName evidence="3">Amidohydrolase</fullName>
    </submittedName>
</protein>
<feature type="transmembrane region" description="Helical" evidence="1">
    <location>
        <begin position="37"/>
        <end position="53"/>
    </location>
</feature>
<evidence type="ECO:0000313" key="4">
    <source>
        <dbReference type="Proteomes" id="UP000515703"/>
    </source>
</evidence>
<dbReference type="KEGG" id="acht:bsdcttw_15920"/>
<dbReference type="InterPro" id="IPR051781">
    <property type="entry name" value="Metallo-dep_Hydrolase"/>
</dbReference>
<dbReference type="AlphaFoldDB" id="A0A7I8DMN9"/>
<sequence length="534" mass="58667">MKETERKNLFNTIGFILLLVLLFGIVLVLMISSGERWFAYLLLAVSIGSLVYLRRKTFWHGYRVLLCWITALAIAWISLFIGQPSAYLQPYTAKNPEQPSASYQLLLNNLTIVDTQTGKLTSNMSLLCADGKIKDIAPAGSIQAGQNTKIIDATGKYVVPGYLNMHMHVIGEEHTSESMALLLANGVTGFRQMSGSGKLLKEWRSGAFTSSTSEPALLTMPGDIMTPMNAPTPKVAVEFVRQQKKAGVDFIKVGGVSSDVFNAIQTEANKLGIPVVGHVLPDMDLKEVSKNGFHSIEHFGINFGALISCSTDEKALRAQATGIPTKFTENPIFVQLMKIRGIQLFLNEQLIKWGTKTSGGSKDETQLTHIINTYSEEKAIELADVYVKYNTWQCPTMVRMHSGLFGGSSAATAQSLYNLYLSLVKTYDLEGVKMMAGTDGSEGDAIHKEFDELEKAGISPLHVLQMTTLNGAEFLGRLNDMGTVEINKDADLVLLDANPIESVQNLHKIDAVIRAGSFHSKEELDSIKEKYKND</sequence>
<name>A0A7I8DMN9_9FIRM</name>
<reference evidence="3 4" key="1">
    <citation type="submission" date="2020-08" db="EMBL/GenBank/DDBJ databases">
        <title>Draft genome sequencing of an Anaerocolumna strain isolated from anoxic soil subjected to BSD treatment.</title>
        <authorList>
            <person name="Uek A."/>
            <person name="Tonouchi A."/>
        </authorList>
    </citation>
    <scope>NUCLEOTIDE SEQUENCE [LARGE SCALE GENOMIC DNA]</scope>
    <source>
        <strain evidence="3 4">CTTW</strain>
    </source>
</reference>
<dbReference type="InterPro" id="IPR011059">
    <property type="entry name" value="Metal-dep_hydrolase_composite"/>
</dbReference>
<dbReference type="Pfam" id="PF01979">
    <property type="entry name" value="Amidohydro_1"/>
    <property type="match status" value="1"/>
</dbReference>
<keyword evidence="1" id="KW-0812">Transmembrane</keyword>
<gene>
    <name evidence="3" type="ORF">bsdcttw_15920</name>
</gene>
<keyword evidence="1" id="KW-1133">Transmembrane helix</keyword>
<dbReference type="Gene3D" id="3.40.50.10910">
    <property type="entry name" value="Amidohydrolase"/>
    <property type="match status" value="1"/>
</dbReference>
<dbReference type="PANTHER" id="PTHR43135:SF3">
    <property type="entry name" value="ALPHA-D-RIBOSE 1-METHYLPHOSPHONATE 5-TRIPHOSPHATE DIPHOSPHATASE"/>
    <property type="match status" value="1"/>
</dbReference>
<dbReference type="PANTHER" id="PTHR43135">
    <property type="entry name" value="ALPHA-D-RIBOSE 1-METHYLPHOSPHONATE 5-TRIPHOSPHATE DIPHOSPHATASE"/>
    <property type="match status" value="1"/>
</dbReference>
<keyword evidence="1" id="KW-0472">Membrane</keyword>
<reference evidence="3 4" key="2">
    <citation type="submission" date="2020-08" db="EMBL/GenBank/DDBJ databases">
        <authorList>
            <person name="Ueki A."/>
            <person name="Tonouchi A."/>
        </authorList>
    </citation>
    <scope>NUCLEOTIDE SEQUENCE [LARGE SCALE GENOMIC DNA]</scope>
    <source>
        <strain evidence="3 4">CTTW</strain>
    </source>
</reference>
<dbReference type="SUPFAM" id="SSF51338">
    <property type="entry name" value="Composite domain of metallo-dependent hydrolases"/>
    <property type="match status" value="1"/>
</dbReference>
<dbReference type="Proteomes" id="UP000515703">
    <property type="component" value="Chromosome"/>
</dbReference>
<organism evidence="3 4">
    <name type="scientific">Anaerocolumna chitinilytica</name>
    <dbReference type="NCBI Taxonomy" id="1727145"/>
    <lineage>
        <taxon>Bacteria</taxon>
        <taxon>Bacillati</taxon>
        <taxon>Bacillota</taxon>
        <taxon>Clostridia</taxon>
        <taxon>Lachnospirales</taxon>
        <taxon>Lachnospiraceae</taxon>
        <taxon>Anaerocolumna</taxon>
    </lineage>
</organism>
<dbReference type="Gene3D" id="3.30.110.90">
    <property type="entry name" value="Amidohydrolase"/>
    <property type="match status" value="1"/>
</dbReference>
<proteinExistence type="predicted"/>
<dbReference type="InterPro" id="IPR006680">
    <property type="entry name" value="Amidohydro-rel"/>
</dbReference>
<evidence type="ECO:0000256" key="1">
    <source>
        <dbReference type="SAM" id="Phobius"/>
    </source>
</evidence>
<dbReference type="GO" id="GO:0016810">
    <property type="term" value="F:hydrolase activity, acting on carbon-nitrogen (but not peptide) bonds"/>
    <property type="evidence" value="ECO:0007669"/>
    <property type="project" value="InterPro"/>
</dbReference>
<evidence type="ECO:0000259" key="2">
    <source>
        <dbReference type="Pfam" id="PF01979"/>
    </source>
</evidence>
<keyword evidence="4" id="KW-1185">Reference proteome</keyword>
<dbReference type="RefSeq" id="WP_185258871.1">
    <property type="nucleotide sequence ID" value="NZ_AP023368.1"/>
</dbReference>
<evidence type="ECO:0000313" key="3">
    <source>
        <dbReference type="EMBL" id="BCJ98551.1"/>
    </source>
</evidence>